<evidence type="ECO:0000313" key="7">
    <source>
        <dbReference type="Proteomes" id="UP000193642"/>
    </source>
</evidence>
<comment type="similarity">
    <text evidence="4">Belongs to the class I-like SAM-binding methyltransferase superfamily. C5-methyltransferase family.</text>
</comment>
<dbReference type="Gene3D" id="3.90.120.10">
    <property type="entry name" value="DNA Methylase, subunit A, domain 2"/>
    <property type="match status" value="1"/>
</dbReference>
<dbReference type="STRING" id="329046.A0A1Y2BXI6"/>
<evidence type="ECO:0000313" key="6">
    <source>
        <dbReference type="EMBL" id="ORY39384.1"/>
    </source>
</evidence>
<evidence type="ECO:0000256" key="2">
    <source>
        <dbReference type="ARBA" id="ARBA00022679"/>
    </source>
</evidence>
<dbReference type="GO" id="GO:0032259">
    <property type="term" value="P:methylation"/>
    <property type="evidence" value="ECO:0007669"/>
    <property type="project" value="UniProtKB-KW"/>
</dbReference>
<keyword evidence="2 4" id="KW-0808">Transferase</keyword>
<proteinExistence type="inferred from homology"/>
<protein>
    <submittedName>
        <fullName evidence="6">S-adenosyl-L-methionine-dependent methyltransferase</fullName>
    </submittedName>
</protein>
<dbReference type="Pfam" id="PF00145">
    <property type="entry name" value="DNA_methylase"/>
    <property type="match status" value="1"/>
</dbReference>
<comment type="caution">
    <text evidence="6">The sequence shown here is derived from an EMBL/GenBank/DDBJ whole genome shotgun (WGS) entry which is preliminary data.</text>
</comment>
<feature type="compositionally biased region" description="Basic and acidic residues" evidence="5">
    <location>
        <begin position="1"/>
        <end position="15"/>
    </location>
</feature>
<dbReference type="InterPro" id="IPR001525">
    <property type="entry name" value="C5_MeTfrase"/>
</dbReference>
<dbReference type="OrthoDB" id="414133at2759"/>
<dbReference type="PANTHER" id="PTHR46098:SF1">
    <property type="entry name" value="TRNA (CYTOSINE(38)-C(5))-METHYLTRANSFERASE"/>
    <property type="match status" value="1"/>
</dbReference>
<name>A0A1Y2BXI6_9FUNG</name>
<dbReference type="InterPro" id="IPR029063">
    <property type="entry name" value="SAM-dependent_MTases_sf"/>
</dbReference>
<dbReference type="Proteomes" id="UP000193642">
    <property type="component" value="Unassembled WGS sequence"/>
</dbReference>
<dbReference type="PRINTS" id="PR00105">
    <property type="entry name" value="C5METTRFRASE"/>
</dbReference>
<feature type="region of interest" description="Disordered" evidence="5">
    <location>
        <begin position="1"/>
        <end position="25"/>
    </location>
</feature>
<sequence length="368" mass="41024">MSQKRASEDSTTEHAAKHRTIASSEPSSRIRALEFFSGIGGLHYGLEHALKNTSTAPEVLAAFDINQIANSVYEHNFASKPSTKTIAVLTPKDIERYGHVDLWLLSPPCQPFTSGGKALDDKDDRSKPLLHLLDLLPKLASPPKYLFLENVPNFETSVCRNLVVTCLQKLGYEYQEYIVSPLQFGIPMIEGDTDGTEPNLTLDLKTEWPLDGSALTVPPLSEYLEDLTDTSPYLLPANYISSRPSFRFDIVRPESLRTSTVTKSYGTKMVTRSGSFLQTQKMEVVTPNFDDSASIIELGLRFLTPVEVARLHAFPIDAKESSPSSHKLEFPKSVSMGQQWKLLGNSLNVKVIGELMKHSFFSEQNERK</sequence>
<dbReference type="PROSITE" id="PS51679">
    <property type="entry name" value="SAM_MT_C5"/>
    <property type="match status" value="1"/>
</dbReference>
<accession>A0A1Y2BXI6</accession>
<dbReference type="SUPFAM" id="SSF53335">
    <property type="entry name" value="S-adenosyl-L-methionine-dependent methyltransferases"/>
    <property type="match status" value="1"/>
</dbReference>
<dbReference type="PANTHER" id="PTHR46098">
    <property type="entry name" value="TRNA (CYTOSINE(38)-C(5))-METHYLTRANSFERASE"/>
    <property type="match status" value="1"/>
</dbReference>
<evidence type="ECO:0000256" key="3">
    <source>
        <dbReference type="ARBA" id="ARBA00022691"/>
    </source>
</evidence>
<dbReference type="EMBL" id="MCGO01000040">
    <property type="protein sequence ID" value="ORY39384.1"/>
    <property type="molecule type" value="Genomic_DNA"/>
</dbReference>
<dbReference type="InterPro" id="IPR050750">
    <property type="entry name" value="C5-MTase"/>
</dbReference>
<evidence type="ECO:0000256" key="4">
    <source>
        <dbReference type="PROSITE-ProRule" id="PRU01016"/>
    </source>
</evidence>
<dbReference type="GO" id="GO:0008168">
    <property type="term" value="F:methyltransferase activity"/>
    <property type="evidence" value="ECO:0007669"/>
    <property type="project" value="UniProtKB-KW"/>
</dbReference>
<evidence type="ECO:0000256" key="5">
    <source>
        <dbReference type="SAM" id="MobiDB-lite"/>
    </source>
</evidence>
<organism evidence="6 7">
    <name type="scientific">Rhizoclosmatium globosum</name>
    <dbReference type="NCBI Taxonomy" id="329046"/>
    <lineage>
        <taxon>Eukaryota</taxon>
        <taxon>Fungi</taxon>
        <taxon>Fungi incertae sedis</taxon>
        <taxon>Chytridiomycota</taxon>
        <taxon>Chytridiomycota incertae sedis</taxon>
        <taxon>Chytridiomycetes</taxon>
        <taxon>Chytridiales</taxon>
        <taxon>Chytriomycetaceae</taxon>
        <taxon>Rhizoclosmatium</taxon>
    </lineage>
</organism>
<dbReference type="AlphaFoldDB" id="A0A1Y2BXI6"/>
<reference evidence="6 7" key="1">
    <citation type="submission" date="2016-07" db="EMBL/GenBank/DDBJ databases">
        <title>Pervasive Adenine N6-methylation of Active Genes in Fungi.</title>
        <authorList>
            <consortium name="DOE Joint Genome Institute"/>
            <person name="Mondo S.J."/>
            <person name="Dannebaum R.O."/>
            <person name="Kuo R.C."/>
            <person name="Labutti K."/>
            <person name="Haridas S."/>
            <person name="Kuo A."/>
            <person name="Salamov A."/>
            <person name="Ahrendt S.R."/>
            <person name="Lipzen A."/>
            <person name="Sullivan W."/>
            <person name="Andreopoulos W.B."/>
            <person name="Clum A."/>
            <person name="Lindquist E."/>
            <person name="Daum C."/>
            <person name="Ramamoorthy G.K."/>
            <person name="Gryganskyi A."/>
            <person name="Culley D."/>
            <person name="Magnuson J.K."/>
            <person name="James T.Y."/>
            <person name="O'Malley M.A."/>
            <person name="Stajich J.E."/>
            <person name="Spatafora J.W."/>
            <person name="Visel A."/>
            <person name="Grigoriev I.V."/>
        </authorList>
    </citation>
    <scope>NUCLEOTIDE SEQUENCE [LARGE SCALE GENOMIC DNA]</scope>
    <source>
        <strain evidence="6 7">JEL800</strain>
    </source>
</reference>
<feature type="active site" evidence="4">
    <location>
        <position position="109"/>
    </location>
</feature>
<dbReference type="GO" id="GO:0005634">
    <property type="term" value="C:nucleus"/>
    <property type="evidence" value="ECO:0007669"/>
    <property type="project" value="TreeGrafter"/>
</dbReference>
<dbReference type="Gene3D" id="3.40.50.150">
    <property type="entry name" value="Vaccinia Virus protein VP39"/>
    <property type="match status" value="1"/>
</dbReference>
<keyword evidence="7" id="KW-1185">Reference proteome</keyword>
<gene>
    <name evidence="6" type="ORF">BCR33DRAFT_720217</name>
</gene>
<evidence type="ECO:0000256" key="1">
    <source>
        <dbReference type="ARBA" id="ARBA00022603"/>
    </source>
</evidence>
<keyword evidence="1 4" id="KW-0489">Methyltransferase</keyword>
<keyword evidence="3 4" id="KW-0949">S-adenosyl-L-methionine</keyword>